<gene>
    <name evidence="2" type="ORF">V6N11_082986</name>
</gene>
<evidence type="ECO:0000256" key="1">
    <source>
        <dbReference type="SAM" id="MobiDB-lite"/>
    </source>
</evidence>
<organism evidence="2 3">
    <name type="scientific">Hibiscus sabdariffa</name>
    <name type="common">roselle</name>
    <dbReference type="NCBI Taxonomy" id="183260"/>
    <lineage>
        <taxon>Eukaryota</taxon>
        <taxon>Viridiplantae</taxon>
        <taxon>Streptophyta</taxon>
        <taxon>Embryophyta</taxon>
        <taxon>Tracheophyta</taxon>
        <taxon>Spermatophyta</taxon>
        <taxon>Magnoliopsida</taxon>
        <taxon>eudicotyledons</taxon>
        <taxon>Gunneridae</taxon>
        <taxon>Pentapetalae</taxon>
        <taxon>rosids</taxon>
        <taxon>malvids</taxon>
        <taxon>Malvales</taxon>
        <taxon>Malvaceae</taxon>
        <taxon>Malvoideae</taxon>
        <taxon>Hibiscus</taxon>
    </lineage>
</organism>
<dbReference type="EMBL" id="JBBPBN010000036">
    <property type="protein sequence ID" value="KAK9001198.1"/>
    <property type="molecule type" value="Genomic_DNA"/>
</dbReference>
<evidence type="ECO:0000313" key="3">
    <source>
        <dbReference type="Proteomes" id="UP001396334"/>
    </source>
</evidence>
<comment type="caution">
    <text evidence="2">The sequence shown here is derived from an EMBL/GenBank/DDBJ whole genome shotgun (WGS) entry which is preliminary data.</text>
</comment>
<name>A0ABR2QKJ5_9ROSI</name>
<feature type="compositionally biased region" description="Polar residues" evidence="1">
    <location>
        <begin position="276"/>
        <end position="287"/>
    </location>
</feature>
<keyword evidence="3" id="KW-1185">Reference proteome</keyword>
<proteinExistence type="predicted"/>
<sequence>MQKAIEAGNRKKIDGFYITVSKARSRKVLIGNNVKRSARKQPSRMVTNVTINNLRDNRTYLEALIGPEREIRGRHTVDNLDFGLEQRNFRVDLDECLKVKVDGGTNSQVDVPIKEMCWVTRCLADDFINSAWKNKEHIQDPWFEFIEPVADFEKHQRVKVTRIWEDEVVWIDGKKVNSRTSKEDDTNRRNSFGQWDDLWASKTEPNIGIETINNQENYEGLSRGLDCSTKRAPHVDNLLDSIPQSVGLHETSRSKLKRKNNRRFCTGAKISNPWNWPCRNTSPSLSGTMEPRKKKQIRSSGQTASEGEGDLGDRNSVPSGSLEESVATSQAKATEAMNTLEDLVCPLKSISNSTNFGWKGNSMLKRCGALSNVPM</sequence>
<dbReference type="Proteomes" id="UP001396334">
    <property type="component" value="Unassembled WGS sequence"/>
</dbReference>
<reference evidence="2 3" key="1">
    <citation type="journal article" date="2024" name="G3 (Bethesda)">
        <title>Genome assembly of Hibiscus sabdariffa L. provides insights into metabolisms of medicinal natural products.</title>
        <authorList>
            <person name="Kim T."/>
        </authorList>
    </citation>
    <scope>NUCLEOTIDE SEQUENCE [LARGE SCALE GENOMIC DNA]</scope>
    <source>
        <strain evidence="2">TK-2024</strain>
        <tissue evidence="2">Old leaves</tissue>
    </source>
</reference>
<protein>
    <submittedName>
        <fullName evidence="2">Uncharacterized protein</fullName>
    </submittedName>
</protein>
<feature type="region of interest" description="Disordered" evidence="1">
    <location>
        <begin position="276"/>
        <end position="328"/>
    </location>
</feature>
<accession>A0ABR2QKJ5</accession>
<evidence type="ECO:0000313" key="2">
    <source>
        <dbReference type="EMBL" id="KAK9001198.1"/>
    </source>
</evidence>